<dbReference type="PANTHER" id="PTHR10587">
    <property type="entry name" value="GLYCOSYL TRANSFERASE-RELATED"/>
    <property type="match status" value="1"/>
</dbReference>
<dbReference type="EMBL" id="BAAAOR010000024">
    <property type="protein sequence ID" value="GAA1524672.1"/>
    <property type="molecule type" value="Genomic_DNA"/>
</dbReference>
<keyword evidence="1 5" id="KW-0732">Signal</keyword>
<comment type="caution">
    <text evidence="7">The sequence shown here is derived from an EMBL/GenBank/DDBJ whole genome shotgun (WGS) entry which is preliminary data.</text>
</comment>
<feature type="domain" description="NodB homology" evidence="6">
    <location>
        <begin position="50"/>
        <end position="232"/>
    </location>
</feature>
<evidence type="ECO:0000259" key="6">
    <source>
        <dbReference type="PROSITE" id="PS51677"/>
    </source>
</evidence>
<accession>A0ABN2AS58</accession>
<dbReference type="CDD" id="cd10917">
    <property type="entry name" value="CE4_NodB_like_6s_7s"/>
    <property type="match status" value="1"/>
</dbReference>
<gene>
    <name evidence="7" type="ORF">GCM10009788_30520</name>
</gene>
<organism evidence="7 8">
    <name type="scientific">Nocardioides humi</name>
    <dbReference type="NCBI Taxonomy" id="449461"/>
    <lineage>
        <taxon>Bacteria</taxon>
        <taxon>Bacillati</taxon>
        <taxon>Actinomycetota</taxon>
        <taxon>Actinomycetes</taxon>
        <taxon>Propionibacteriales</taxon>
        <taxon>Nocardioidaceae</taxon>
        <taxon>Nocardioides</taxon>
    </lineage>
</organism>
<keyword evidence="3" id="KW-0106">Calcium</keyword>
<sequence length="377" mass="40721">MPDRRGLSVHAVRVHRPVRALLTVLFLVASVAIAAPAPAAPLPRAKGCKGLVALTFDDGPARGTTHRLLQILQKKRVPATFFMVGQRVAADPRAAREVERAGFLTANHSWDHRDMRTQSYREVRQSLRATRRAMKRAGLHPTDLMRPPYGALAPPARRAIRDAGYVPVMWSADSLDWKSGDADQIARRILGGLRPGKRNIVLQHDGVNRSPISVAAVSQVIRVAKRRGYCFTALDERGRPGFPTPTVTATAKDGTEGGEAVVTLRLDKPAGRDTAVVVEALSGTATVGADLPPLHLRVEIPAGRLKAKVRIPITADAVAEPTEHFTLRLRHPEGLRIVQETTQVAVLDVPPPTAPAAPATRTDLPGPPFLALGPKYS</sequence>
<proteinExistence type="predicted"/>
<dbReference type="PROSITE" id="PS51677">
    <property type="entry name" value="NODB"/>
    <property type="match status" value="1"/>
</dbReference>
<dbReference type="InterPro" id="IPR038081">
    <property type="entry name" value="CalX-like_sf"/>
</dbReference>
<evidence type="ECO:0000256" key="2">
    <source>
        <dbReference type="ARBA" id="ARBA00022737"/>
    </source>
</evidence>
<protein>
    <recommendedName>
        <fullName evidence="6">NodB homology domain-containing protein</fullName>
    </recommendedName>
</protein>
<feature type="chain" id="PRO_5045434814" description="NodB homology domain-containing protein" evidence="5">
    <location>
        <begin position="35"/>
        <end position="377"/>
    </location>
</feature>
<dbReference type="Gene3D" id="2.60.40.2030">
    <property type="match status" value="1"/>
</dbReference>
<feature type="signal peptide" evidence="5">
    <location>
        <begin position="1"/>
        <end position="34"/>
    </location>
</feature>
<evidence type="ECO:0000256" key="4">
    <source>
        <dbReference type="SAM" id="MobiDB-lite"/>
    </source>
</evidence>
<reference evidence="7 8" key="1">
    <citation type="journal article" date="2019" name="Int. J. Syst. Evol. Microbiol.">
        <title>The Global Catalogue of Microorganisms (GCM) 10K type strain sequencing project: providing services to taxonomists for standard genome sequencing and annotation.</title>
        <authorList>
            <consortium name="The Broad Institute Genomics Platform"/>
            <consortium name="The Broad Institute Genome Sequencing Center for Infectious Disease"/>
            <person name="Wu L."/>
            <person name="Ma J."/>
        </authorList>
    </citation>
    <scope>NUCLEOTIDE SEQUENCE [LARGE SCALE GENOMIC DNA]</scope>
    <source>
        <strain evidence="7 8">JCM 14942</strain>
    </source>
</reference>
<dbReference type="Pfam" id="PF03160">
    <property type="entry name" value="Calx-beta"/>
    <property type="match status" value="1"/>
</dbReference>
<dbReference type="InterPro" id="IPR011330">
    <property type="entry name" value="Glyco_hydro/deAcase_b/a-brl"/>
</dbReference>
<dbReference type="Proteomes" id="UP001500842">
    <property type="component" value="Unassembled WGS sequence"/>
</dbReference>
<feature type="region of interest" description="Disordered" evidence="4">
    <location>
        <begin position="349"/>
        <end position="377"/>
    </location>
</feature>
<dbReference type="Pfam" id="PF01522">
    <property type="entry name" value="Polysacc_deac_1"/>
    <property type="match status" value="1"/>
</dbReference>
<name>A0ABN2AS58_9ACTN</name>
<keyword evidence="2" id="KW-0677">Repeat</keyword>
<evidence type="ECO:0000256" key="3">
    <source>
        <dbReference type="ARBA" id="ARBA00022837"/>
    </source>
</evidence>
<dbReference type="SUPFAM" id="SSF141072">
    <property type="entry name" value="CalX-like"/>
    <property type="match status" value="1"/>
</dbReference>
<evidence type="ECO:0000256" key="5">
    <source>
        <dbReference type="SAM" id="SignalP"/>
    </source>
</evidence>
<dbReference type="InterPro" id="IPR050248">
    <property type="entry name" value="Polysacc_deacetylase_ArnD"/>
</dbReference>
<dbReference type="SUPFAM" id="SSF88713">
    <property type="entry name" value="Glycoside hydrolase/deacetylase"/>
    <property type="match status" value="1"/>
</dbReference>
<evidence type="ECO:0000313" key="8">
    <source>
        <dbReference type="Proteomes" id="UP001500842"/>
    </source>
</evidence>
<evidence type="ECO:0000313" key="7">
    <source>
        <dbReference type="EMBL" id="GAA1524672.1"/>
    </source>
</evidence>
<dbReference type="Gene3D" id="3.20.20.370">
    <property type="entry name" value="Glycoside hydrolase/deacetylase"/>
    <property type="match status" value="1"/>
</dbReference>
<dbReference type="InterPro" id="IPR003644">
    <property type="entry name" value="Calx_beta"/>
</dbReference>
<keyword evidence="8" id="KW-1185">Reference proteome</keyword>
<dbReference type="InterPro" id="IPR002509">
    <property type="entry name" value="NODB_dom"/>
</dbReference>
<evidence type="ECO:0000256" key="1">
    <source>
        <dbReference type="ARBA" id="ARBA00022729"/>
    </source>
</evidence>